<proteinExistence type="predicted"/>
<accession>A0AAD7EDP7</accession>
<evidence type="ECO:0000259" key="4">
    <source>
        <dbReference type="PROSITE" id="PS51782"/>
    </source>
</evidence>
<sequence length="130" mass="14141">MFTRGFVLLMTMPLFALSATLNVRETCAREYTVKHGDTCDFIAVENNVSISQLHLNLGGLCVLVPRSTICLGYTGRDCTTTCVVGPDDSWGTIEDAFSINAVLLYGHNPQIDANCDNLYIGEVLCVSSDI</sequence>
<dbReference type="AlphaFoldDB" id="A0AAD7EDP7"/>
<feature type="signal peptide" evidence="3">
    <location>
        <begin position="1"/>
        <end position="18"/>
    </location>
</feature>
<name>A0AAD7EDP7_9AGAR</name>
<dbReference type="Pfam" id="PF01476">
    <property type="entry name" value="LysM"/>
    <property type="match status" value="2"/>
</dbReference>
<dbReference type="PANTHER" id="PTHR34997">
    <property type="entry name" value="AM15"/>
    <property type="match status" value="1"/>
</dbReference>
<evidence type="ECO:0000256" key="2">
    <source>
        <dbReference type="ARBA" id="ARBA00023026"/>
    </source>
</evidence>
<evidence type="ECO:0000313" key="5">
    <source>
        <dbReference type="EMBL" id="KAJ7312754.1"/>
    </source>
</evidence>
<dbReference type="EMBL" id="JARIHO010000070">
    <property type="protein sequence ID" value="KAJ7312754.1"/>
    <property type="molecule type" value="Genomic_DNA"/>
</dbReference>
<dbReference type="Gene3D" id="3.10.350.10">
    <property type="entry name" value="LysM domain"/>
    <property type="match status" value="2"/>
</dbReference>
<protein>
    <recommendedName>
        <fullName evidence="4">LysM domain-containing protein</fullName>
    </recommendedName>
</protein>
<dbReference type="SUPFAM" id="SSF54106">
    <property type="entry name" value="LysM domain"/>
    <property type="match status" value="2"/>
</dbReference>
<comment type="caution">
    <text evidence="5">The sequence shown here is derived from an EMBL/GenBank/DDBJ whole genome shotgun (WGS) entry which is preliminary data.</text>
</comment>
<dbReference type="SMART" id="SM00257">
    <property type="entry name" value="LysM"/>
    <property type="match status" value="2"/>
</dbReference>
<reference evidence="5" key="1">
    <citation type="submission" date="2023-03" db="EMBL/GenBank/DDBJ databases">
        <title>Massive genome expansion in bonnet fungi (Mycena s.s.) driven by repeated elements and novel gene families across ecological guilds.</title>
        <authorList>
            <consortium name="Lawrence Berkeley National Laboratory"/>
            <person name="Harder C.B."/>
            <person name="Miyauchi S."/>
            <person name="Viragh M."/>
            <person name="Kuo A."/>
            <person name="Thoen E."/>
            <person name="Andreopoulos B."/>
            <person name="Lu D."/>
            <person name="Skrede I."/>
            <person name="Drula E."/>
            <person name="Henrissat B."/>
            <person name="Morin E."/>
            <person name="Kohler A."/>
            <person name="Barry K."/>
            <person name="LaButti K."/>
            <person name="Morin E."/>
            <person name="Salamov A."/>
            <person name="Lipzen A."/>
            <person name="Mereny Z."/>
            <person name="Hegedus B."/>
            <person name="Baldrian P."/>
            <person name="Stursova M."/>
            <person name="Weitz H."/>
            <person name="Taylor A."/>
            <person name="Grigoriev I.V."/>
            <person name="Nagy L.G."/>
            <person name="Martin F."/>
            <person name="Kauserud H."/>
        </authorList>
    </citation>
    <scope>NUCLEOTIDE SEQUENCE</scope>
    <source>
        <strain evidence="5">CBHHK002</strain>
    </source>
</reference>
<dbReference type="CDD" id="cd00118">
    <property type="entry name" value="LysM"/>
    <property type="match status" value="1"/>
</dbReference>
<keyword evidence="6" id="KW-1185">Reference proteome</keyword>
<keyword evidence="1" id="KW-0147">Chitin-binding</keyword>
<dbReference type="InterPro" id="IPR036779">
    <property type="entry name" value="LysM_dom_sf"/>
</dbReference>
<keyword evidence="2" id="KW-0843">Virulence</keyword>
<dbReference type="GO" id="GO:0008061">
    <property type="term" value="F:chitin binding"/>
    <property type="evidence" value="ECO:0007669"/>
    <property type="project" value="UniProtKB-KW"/>
</dbReference>
<dbReference type="PANTHER" id="PTHR34997:SF1">
    <property type="entry name" value="PEPTIDOGLYCAN-BINDING LYSIN DOMAIN"/>
    <property type="match status" value="1"/>
</dbReference>
<dbReference type="InterPro" id="IPR018392">
    <property type="entry name" value="LysM"/>
</dbReference>
<evidence type="ECO:0000256" key="3">
    <source>
        <dbReference type="SAM" id="SignalP"/>
    </source>
</evidence>
<feature type="domain" description="LysM" evidence="4">
    <location>
        <begin position="80"/>
        <end position="126"/>
    </location>
</feature>
<keyword evidence="3" id="KW-0732">Signal</keyword>
<gene>
    <name evidence="5" type="ORF">DFH08DRAFT_1044001</name>
</gene>
<dbReference type="InterPro" id="IPR052210">
    <property type="entry name" value="LysM1-like"/>
</dbReference>
<dbReference type="PROSITE" id="PS51782">
    <property type="entry name" value="LYSM"/>
    <property type="match status" value="1"/>
</dbReference>
<feature type="chain" id="PRO_5042030725" description="LysM domain-containing protein" evidence="3">
    <location>
        <begin position="19"/>
        <end position="130"/>
    </location>
</feature>
<evidence type="ECO:0000256" key="1">
    <source>
        <dbReference type="ARBA" id="ARBA00022669"/>
    </source>
</evidence>
<organism evidence="5 6">
    <name type="scientific">Mycena albidolilacea</name>
    <dbReference type="NCBI Taxonomy" id="1033008"/>
    <lineage>
        <taxon>Eukaryota</taxon>
        <taxon>Fungi</taxon>
        <taxon>Dikarya</taxon>
        <taxon>Basidiomycota</taxon>
        <taxon>Agaricomycotina</taxon>
        <taxon>Agaricomycetes</taxon>
        <taxon>Agaricomycetidae</taxon>
        <taxon>Agaricales</taxon>
        <taxon>Marasmiineae</taxon>
        <taxon>Mycenaceae</taxon>
        <taxon>Mycena</taxon>
    </lineage>
</organism>
<evidence type="ECO:0000313" key="6">
    <source>
        <dbReference type="Proteomes" id="UP001218218"/>
    </source>
</evidence>
<dbReference type="Proteomes" id="UP001218218">
    <property type="component" value="Unassembled WGS sequence"/>
</dbReference>